<name>A0A1H2E5I8_9PROT</name>
<dbReference type="InterPro" id="IPR008201">
    <property type="entry name" value="HepT-like"/>
</dbReference>
<organism evidence="5 6">
    <name type="scientific">Nitrosomonas ureae</name>
    <dbReference type="NCBI Taxonomy" id="44577"/>
    <lineage>
        <taxon>Bacteria</taxon>
        <taxon>Pseudomonadati</taxon>
        <taxon>Pseudomonadota</taxon>
        <taxon>Betaproteobacteria</taxon>
        <taxon>Nitrosomonadales</taxon>
        <taxon>Nitrosomonadaceae</taxon>
        <taxon>Nitrosomonas</taxon>
    </lineage>
</organism>
<dbReference type="InterPro" id="IPR037038">
    <property type="entry name" value="HepT-like_sf"/>
</dbReference>
<keyword evidence="6" id="KW-1185">Reference proteome</keyword>
<gene>
    <name evidence="5" type="ORF">SAMN05216406_10937</name>
</gene>
<sequence length="174" mass="20541">MSAVKWFDRNVPHVRRVEQSILSKWEKDYQGTNFGQALPRHQHKMLRILDEYSREEGKSWTERDFLAIQRALQIYIESFIGMARYFAQQKYDLSVSQSREAIDELKSRGDLSPQQHEELLKMIGFRNVLVHDYLEINDNIVQAVVTKKDYAIMERLIVQWQQALSTLGKDAKQP</sequence>
<accession>A0A1H2E5I8</accession>
<dbReference type="EMBL" id="FNLN01000009">
    <property type="protein sequence ID" value="SDT90313.1"/>
    <property type="molecule type" value="Genomic_DNA"/>
</dbReference>
<keyword evidence="3" id="KW-0378">Hydrolase</keyword>
<keyword evidence="2" id="KW-0540">Nuclease</keyword>
<dbReference type="PANTHER" id="PTHR33397:SF5">
    <property type="entry name" value="RNASE YUTE-RELATED"/>
    <property type="match status" value="1"/>
</dbReference>
<evidence type="ECO:0000313" key="6">
    <source>
        <dbReference type="Proteomes" id="UP000182882"/>
    </source>
</evidence>
<evidence type="ECO:0000256" key="2">
    <source>
        <dbReference type="ARBA" id="ARBA00022722"/>
    </source>
</evidence>
<evidence type="ECO:0000256" key="4">
    <source>
        <dbReference type="ARBA" id="ARBA00024207"/>
    </source>
</evidence>
<proteinExistence type="inferred from homology"/>
<dbReference type="AlphaFoldDB" id="A0A1H2E5I8"/>
<dbReference type="Gene3D" id="1.20.120.580">
    <property type="entry name" value="bsu32300-like"/>
    <property type="match status" value="1"/>
</dbReference>
<dbReference type="Proteomes" id="UP000182882">
    <property type="component" value="Unassembled WGS sequence"/>
</dbReference>
<reference evidence="6" key="1">
    <citation type="submission" date="2016-10" db="EMBL/GenBank/DDBJ databases">
        <authorList>
            <person name="Varghese N."/>
            <person name="Submissions S."/>
        </authorList>
    </citation>
    <scope>NUCLEOTIDE SEQUENCE [LARGE SCALE GENOMIC DNA]</scope>
    <source>
        <strain evidence="6">Nm10</strain>
    </source>
</reference>
<keyword evidence="1" id="KW-1277">Toxin-antitoxin system</keyword>
<comment type="similarity">
    <text evidence="4">Belongs to the HepT RNase toxin family.</text>
</comment>
<protein>
    <submittedName>
        <fullName evidence="5">Uncharacterized conserved protein YutE, UPF0331/DUF86 family</fullName>
    </submittedName>
</protein>
<evidence type="ECO:0000256" key="1">
    <source>
        <dbReference type="ARBA" id="ARBA00022649"/>
    </source>
</evidence>
<dbReference type="InterPro" id="IPR052379">
    <property type="entry name" value="Type_VII_TA_RNase"/>
</dbReference>
<dbReference type="PANTHER" id="PTHR33397">
    <property type="entry name" value="UPF0331 PROTEIN YUTE"/>
    <property type="match status" value="1"/>
</dbReference>
<evidence type="ECO:0000256" key="3">
    <source>
        <dbReference type="ARBA" id="ARBA00022801"/>
    </source>
</evidence>
<dbReference type="Pfam" id="PF01934">
    <property type="entry name" value="HepT-like"/>
    <property type="match status" value="1"/>
</dbReference>
<dbReference type="RefSeq" id="WP_235590366.1">
    <property type="nucleotide sequence ID" value="NZ_CP013341.1"/>
</dbReference>
<dbReference type="GO" id="GO:0110001">
    <property type="term" value="C:toxin-antitoxin complex"/>
    <property type="evidence" value="ECO:0007669"/>
    <property type="project" value="InterPro"/>
</dbReference>
<evidence type="ECO:0000313" key="5">
    <source>
        <dbReference type="EMBL" id="SDT90313.1"/>
    </source>
</evidence>
<dbReference type="NCBIfam" id="NF047751">
    <property type="entry name" value="HepT_toxin"/>
    <property type="match status" value="1"/>
</dbReference>
<dbReference type="GO" id="GO:0016787">
    <property type="term" value="F:hydrolase activity"/>
    <property type="evidence" value="ECO:0007669"/>
    <property type="project" value="UniProtKB-KW"/>
</dbReference>
<dbReference type="GO" id="GO:0004540">
    <property type="term" value="F:RNA nuclease activity"/>
    <property type="evidence" value="ECO:0007669"/>
    <property type="project" value="InterPro"/>
</dbReference>